<organism evidence="2 3">
    <name type="scientific">Niabella drilacis (strain DSM 25811 / CCM 8410 / CCUG 62505 / LMG 26954 / E90)</name>
    <dbReference type="NCBI Taxonomy" id="1285928"/>
    <lineage>
        <taxon>Bacteria</taxon>
        <taxon>Pseudomonadati</taxon>
        <taxon>Bacteroidota</taxon>
        <taxon>Chitinophagia</taxon>
        <taxon>Chitinophagales</taxon>
        <taxon>Chitinophagaceae</taxon>
        <taxon>Niabella</taxon>
    </lineage>
</organism>
<proteinExistence type="predicted"/>
<feature type="signal peptide" evidence="1">
    <location>
        <begin position="1"/>
        <end position="22"/>
    </location>
</feature>
<reference evidence="3" key="1">
    <citation type="submission" date="2016-10" db="EMBL/GenBank/DDBJ databases">
        <authorList>
            <person name="Varghese N."/>
            <person name="Submissions S."/>
        </authorList>
    </citation>
    <scope>NUCLEOTIDE SEQUENCE [LARGE SCALE GENOMIC DNA]</scope>
    <source>
        <strain evidence="3">DSM 25811 / CCM 8410 / LMG 26954 / E90</strain>
    </source>
</reference>
<gene>
    <name evidence="2" type="ORF">SAMN04487894_102340</name>
</gene>
<name>A0A1G6LGG5_NIADE</name>
<evidence type="ECO:0000313" key="2">
    <source>
        <dbReference type="EMBL" id="SDC42294.1"/>
    </source>
</evidence>
<keyword evidence="1" id="KW-0732">Signal</keyword>
<evidence type="ECO:0008006" key="4">
    <source>
        <dbReference type="Google" id="ProtNLM"/>
    </source>
</evidence>
<feature type="chain" id="PRO_5011660464" description="YD repeat-containing protein" evidence="1">
    <location>
        <begin position="23"/>
        <end position="180"/>
    </location>
</feature>
<dbReference type="Gene3D" id="2.180.10.10">
    <property type="entry name" value="RHS repeat-associated core"/>
    <property type="match status" value="1"/>
</dbReference>
<evidence type="ECO:0000256" key="1">
    <source>
        <dbReference type="SAM" id="SignalP"/>
    </source>
</evidence>
<protein>
    <recommendedName>
        <fullName evidence="4">YD repeat-containing protein</fullName>
    </recommendedName>
</protein>
<dbReference type="EMBL" id="FMZO01000002">
    <property type="protein sequence ID" value="SDC42294.1"/>
    <property type="molecule type" value="Genomic_DNA"/>
</dbReference>
<evidence type="ECO:0000313" key="3">
    <source>
        <dbReference type="Proteomes" id="UP000198757"/>
    </source>
</evidence>
<keyword evidence="3" id="KW-1185">Reference proteome</keyword>
<sequence>MQHTMRYLLMAIIPFLAVHAVAQTETVKIFKKTEYSNGNFYRQSYDTIKVAQEPVDIYFFKKHFNFPYDLPGKFTDEALKNRTVSVWRNPNGKKEDKGNWENTYTYDRLGRVTNYTYSGCFLCSNLPYNYSVTYNKDGQIEALNETINNLQSFRFYYDAQGAIVKLEKYISGKLQTELVN</sequence>
<dbReference type="STRING" id="1285928.SAMN04487894_102340"/>
<dbReference type="AlphaFoldDB" id="A0A1G6LGG5"/>
<accession>A0A1G6LGG5</accession>
<dbReference type="Proteomes" id="UP000198757">
    <property type="component" value="Unassembled WGS sequence"/>
</dbReference>